<dbReference type="GO" id="GO:0034274">
    <property type="term" value="C:Atg12-Atg5-Atg16 complex"/>
    <property type="evidence" value="ECO:0007669"/>
    <property type="project" value="TreeGrafter"/>
</dbReference>
<dbReference type="AlphaFoldDB" id="A0A8S2GG11"/>
<evidence type="ECO:0000256" key="1">
    <source>
        <dbReference type="ARBA" id="ARBA00022574"/>
    </source>
</evidence>
<dbReference type="EMBL" id="CAJNOK010000124">
    <property type="protein sequence ID" value="CAF0731003.1"/>
    <property type="molecule type" value="Genomic_DNA"/>
</dbReference>
<dbReference type="GO" id="GO:0043495">
    <property type="term" value="F:protein-membrane adaptor activity"/>
    <property type="evidence" value="ECO:0007669"/>
    <property type="project" value="TreeGrafter"/>
</dbReference>
<dbReference type="Gene3D" id="2.130.10.10">
    <property type="entry name" value="YVTN repeat-like/Quinoprotein amine dehydrogenase"/>
    <property type="match status" value="1"/>
</dbReference>
<evidence type="ECO:0000256" key="2">
    <source>
        <dbReference type="ARBA" id="ARBA00022737"/>
    </source>
</evidence>
<dbReference type="Proteomes" id="UP000682733">
    <property type="component" value="Unassembled WGS sequence"/>
</dbReference>
<dbReference type="SMART" id="SM00320">
    <property type="entry name" value="WD40"/>
    <property type="match status" value="6"/>
</dbReference>
<dbReference type="Pfam" id="PF00400">
    <property type="entry name" value="WD40"/>
    <property type="match status" value="3"/>
</dbReference>
<protein>
    <submittedName>
        <fullName evidence="7">Uncharacterized protein</fullName>
    </submittedName>
</protein>
<dbReference type="GO" id="GO:0034045">
    <property type="term" value="C:phagophore assembly site membrane"/>
    <property type="evidence" value="ECO:0007669"/>
    <property type="project" value="TreeGrafter"/>
</dbReference>
<evidence type="ECO:0000256" key="4">
    <source>
        <dbReference type="SAM" id="Coils"/>
    </source>
</evidence>
<reference evidence="7" key="1">
    <citation type="submission" date="2021-02" db="EMBL/GenBank/DDBJ databases">
        <authorList>
            <person name="Nowell W R."/>
        </authorList>
    </citation>
    <scope>NUCLEOTIDE SEQUENCE</scope>
</reference>
<dbReference type="PROSITE" id="PS50294">
    <property type="entry name" value="WD_REPEATS_REGION"/>
    <property type="match status" value="2"/>
</dbReference>
<dbReference type="PROSITE" id="PS50082">
    <property type="entry name" value="WD_REPEATS_2"/>
    <property type="match status" value="3"/>
</dbReference>
<dbReference type="PRINTS" id="PR00320">
    <property type="entry name" value="GPROTEINBRPT"/>
</dbReference>
<feature type="repeat" description="WD" evidence="3">
    <location>
        <begin position="281"/>
        <end position="322"/>
    </location>
</feature>
<dbReference type="GO" id="GO:0000045">
    <property type="term" value="P:autophagosome assembly"/>
    <property type="evidence" value="ECO:0007669"/>
    <property type="project" value="InterPro"/>
</dbReference>
<dbReference type="EMBL" id="CAJOBA010000124">
    <property type="protein sequence ID" value="CAF3506308.1"/>
    <property type="molecule type" value="Genomic_DNA"/>
</dbReference>
<name>A0A8S2GG11_9BILA</name>
<dbReference type="SUPFAM" id="SSF50978">
    <property type="entry name" value="WD40 repeat-like"/>
    <property type="match status" value="1"/>
</dbReference>
<feature type="region of interest" description="Disordered" evidence="5">
    <location>
        <begin position="168"/>
        <end position="190"/>
    </location>
</feature>
<keyword evidence="1 3" id="KW-0853">WD repeat</keyword>
<dbReference type="InterPro" id="IPR015943">
    <property type="entry name" value="WD40/YVTN_repeat-like_dom_sf"/>
</dbReference>
<dbReference type="Proteomes" id="UP000677228">
    <property type="component" value="Unassembled WGS sequence"/>
</dbReference>
<dbReference type="PANTHER" id="PTHR19878:SF8">
    <property type="entry name" value="AUTOPHAGY-RELATED 16, ISOFORM F"/>
    <property type="match status" value="1"/>
</dbReference>
<keyword evidence="2" id="KW-0677">Repeat</keyword>
<evidence type="ECO:0000256" key="3">
    <source>
        <dbReference type="PROSITE-ProRule" id="PRU00221"/>
    </source>
</evidence>
<organism evidence="7 8">
    <name type="scientific">Didymodactylos carnosus</name>
    <dbReference type="NCBI Taxonomy" id="1234261"/>
    <lineage>
        <taxon>Eukaryota</taxon>
        <taxon>Metazoa</taxon>
        <taxon>Spiralia</taxon>
        <taxon>Gnathifera</taxon>
        <taxon>Rotifera</taxon>
        <taxon>Eurotatoria</taxon>
        <taxon>Bdelloidea</taxon>
        <taxon>Philodinida</taxon>
        <taxon>Philodinidae</taxon>
        <taxon>Didymodactylos</taxon>
    </lineage>
</organism>
<dbReference type="InterPro" id="IPR019775">
    <property type="entry name" value="WD40_repeat_CS"/>
</dbReference>
<feature type="coiled-coil region" evidence="4">
    <location>
        <begin position="28"/>
        <end position="104"/>
    </location>
</feature>
<dbReference type="InterPro" id="IPR036322">
    <property type="entry name" value="WD40_repeat_dom_sf"/>
</dbReference>
<comment type="caution">
    <text evidence="7">The sequence shown here is derived from an EMBL/GenBank/DDBJ whole genome shotgun (WGS) entry which is preliminary data.</text>
</comment>
<keyword evidence="4" id="KW-0175">Coiled coil</keyword>
<dbReference type="InterPro" id="IPR045160">
    <property type="entry name" value="ATG16"/>
</dbReference>
<feature type="non-terminal residue" evidence="7">
    <location>
        <position position="601"/>
    </location>
</feature>
<feature type="coiled-coil region" evidence="4">
    <location>
        <begin position="544"/>
        <end position="597"/>
    </location>
</feature>
<evidence type="ECO:0000313" key="6">
    <source>
        <dbReference type="EMBL" id="CAF0731003.1"/>
    </source>
</evidence>
<accession>A0A8S2GG11</accession>
<dbReference type="CDD" id="cd00200">
    <property type="entry name" value="WD40"/>
    <property type="match status" value="1"/>
</dbReference>
<evidence type="ECO:0000313" key="7">
    <source>
        <dbReference type="EMBL" id="CAF3506308.1"/>
    </source>
</evidence>
<dbReference type="PANTHER" id="PTHR19878">
    <property type="entry name" value="AUTOPHAGY PROTEIN 16-LIKE"/>
    <property type="match status" value="1"/>
</dbReference>
<dbReference type="InterPro" id="IPR001680">
    <property type="entry name" value="WD40_rpt"/>
</dbReference>
<dbReference type="PROSITE" id="PS00678">
    <property type="entry name" value="WD_REPEATS_1"/>
    <property type="match status" value="2"/>
</dbReference>
<dbReference type="GO" id="GO:0000421">
    <property type="term" value="C:autophagosome membrane"/>
    <property type="evidence" value="ECO:0007669"/>
    <property type="project" value="TreeGrafter"/>
</dbReference>
<dbReference type="InterPro" id="IPR020472">
    <property type="entry name" value="WD40_PAC1"/>
</dbReference>
<sequence>MDLANELIKANHSLKEKSEELLFEEMKCNKLKIDHDLLKEKAESSQRNIEQLETVNQTILHEFEALKNTFDLLQDDFNRLKPSYIELEQKYVLSERTNQQLEKEIILIKHKQVDLLNSEVEKHAFRMEEKHRKVSEDELVIIPAASVGSLYTEETLINSTSRNSIINNGDSISESSLTSSQRRESNGTRLNSQIQNVITSIFRRPTLMSNVNPDRLYRPPVMCFNVSVPRKELTKWDCTDGEVYAVQFHPSGSLMATGGSDRIINLWEITSTGQQRKYCSLAGSSGAINAIDFDSEGARLIAGCSNDKAYIWSYREGILREALTGHTAFVFCAKFISSTKVATGSRDSTIRVWDLQQRQTIRTLFAGSKCHDLIVTDAAGSLITGHFDKKIRIWDTFTDIVRTELTYDAAVTSLSFNNEKQLLLGCFKNDTLKIIDLRVNKVFMTLSHDDFSTSMETTKAILSPDGNYACAGSHTGAVVVWNVNSGQAESVLKKHSFIKIDMDWKADILRQIKERNRKERDIYAEIVKHYNRLIENHSIILLRCTEQEKDILSLRQENTDLQKNSVSLAGLTVNEKIKSVEDNYMKAKDEVLTLLRERGEV</sequence>
<proteinExistence type="predicted"/>
<feature type="compositionally biased region" description="Polar residues" evidence="5">
    <location>
        <begin position="169"/>
        <end position="180"/>
    </location>
</feature>
<gene>
    <name evidence="6" type="ORF">OVA965_LOCUS799</name>
    <name evidence="7" type="ORF">TMI583_LOCUS799</name>
</gene>
<feature type="repeat" description="WD" evidence="3">
    <location>
        <begin position="243"/>
        <end position="277"/>
    </location>
</feature>
<evidence type="ECO:0000256" key="5">
    <source>
        <dbReference type="SAM" id="MobiDB-lite"/>
    </source>
</evidence>
<evidence type="ECO:0000313" key="8">
    <source>
        <dbReference type="Proteomes" id="UP000682733"/>
    </source>
</evidence>
<feature type="repeat" description="WD" evidence="3">
    <location>
        <begin position="323"/>
        <end position="363"/>
    </location>
</feature>